<keyword evidence="2" id="KW-0576">Peroxisome</keyword>
<comment type="subcellular location">
    <subcellularLocation>
        <location evidence="2">Peroxisome membrane</location>
    </subcellularLocation>
</comment>
<dbReference type="GO" id="GO:0007031">
    <property type="term" value="P:peroxisome organization"/>
    <property type="evidence" value="ECO:0007669"/>
    <property type="project" value="UniProtKB-KW"/>
</dbReference>
<accession>A0A433Q496</accession>
<comment type="caution">
    <text evidence="3">The sequence shown here is derived from an EMBL/GenBank/DDBJ whole genome shotgun (WGS) entry which is preliminary data.</text>
</comment>
<dbReference type="EMBL" id="RBNJ01015450">
    <property type="protein sequence ID" value="RUS24610.1"/>
    <property type="molecule type" value="Genomic_DNA"/>
</dbReference>
<dbReference type="Proteomes" id="UP000274822">
    <property type="component" value="Unassembled WGS sequence"/>
</dbReference>
<evidence type="ECO:0000256" key="1">
    <source>
        <dbReference type="ARBA" id="ARBA00009505"/>
    </source>
</evidence>
<dbReference type="PANTHER" id="PTHR13299:SF0">
    <property type="entry name" value="PEROXISOMAL MEMBRANE PROTEIN PEX16"/>
    <property type="match status" value="1"/>
</dbReference>
<evidence type="ECO:0000313" key="4">
    <source>
        <dbReference type="Proteomes" id="UP000274822"/>
    </source>
</evidence>
<comment type="similarity">
    <text evidence="1 2">Belongs to the peroxin-16 family.</text>
</comment>
<proteinExistence type="inferred from homology"/>
<reference evidence="3 4" key="1">
    <citation type="journal article" date="2018" name="New Phytol.">
        <title>Phylogenomics of Endogonaceae and evolution of mycorrhizas within Mucoromycota.</title>
        <authorList>
            <person name="Chang Y."/>
            <person name="Desiro A."/>
            <person name="Na H."/>
            <person name="Sandor L."/>
            <person name="Lipzen A."/>
            <person name="Clum A."/>
            <person name="Barry K."/>
            <person name="Grigoriev I.V."/>
            <person name="Martin F.M."/>
            <person name="Stajich J.E."/>
            <person name="Smith M.E."/>
            <person name="Bonito G."/>
            <person name="Spatafora J.W."/>
        </authorList>
    </citation>
    <scope>NUCLEOTIDE SEQUENCE [LARGE SCALE GENOMIC DNA]</scope>
    <source>
        <strain evidence="3 4">AD002</strain>
    </source>
</reference>
<keyword evidence="4" id="KW-1185">Reference proteome</keyword>
<organism evidence="3 4">
    <name type="scientific">Jimgerdemannia flammicorona</name>
    <dbReference type="NCBI Taxonomy" id="994334"/>
    <lineage>
        <taxon>Eukaryota</taxon>
        <taxon>Fungi</taxon>
        <taxon>Fungi incertae sedis</taxon>
        <taxon>Mucoromycota</taxon>
        <taxon>Mucoromycotina</taxon>
        <taxon>Endogonomycetes</taxon>
        <taxon>Endogonales</taxon>
        <taxon>Endogonaceae</taxon>
        <taxon>Jimgerdemannia</taxon>
    </lineage>
</organism>
<protein>
    <recommendedName>
        <fullName evidence="2">Peroxisomal membrane protein PEX16</fullName>
    </recommendedName>
</protein>
<evidence type="ECO:0000313" key="3">
    <source>
        <dbReference type="EMBL" id="RUS24610.1"/>
    </source>
</evidence>
<feature type="non-terminal residue" evidence="3">
    <location>
        <position position="327"/>
    </location>
</feature>
<keyword evidence="2" id="KW-0962">Peroxisome biogenesis</keyword>
<dbReference type="AlphaFoldDB" id="A0A433Q496"/>
<evidence type="ECO:0000256" key="2">
    <source>
        <dbReference type="RuleBase" id="RU365003"/>
    </source>
</evidence>
<gene>
    <name evidence="3" type="ORF">BC938DRAFT_473324</name>
</gene>
<dbReference type="Pfam" id="PF08610">
    <property type="entry name" value="Pex16"/>
    <property type="match status" value="1"/>
</dbReference>
<name>A0A433Q496_9FUNG</name>
<dbReference type="GO" id="GO:0005778">
    <property type="term" value="C:peroxisomal membrane"/>
    <property type="evidence" value="ECO:0007669"/>
    <property type="project" value="UniProtKB-SubCell"/>
</dbReference>
<sequence length="327" mass="35876">MTKARRSCQEEKHVRLLQRPVAVQRIDQGSAGTLSEILSDHFEMTTDHAFIVLEGITMEMEDPLHDEPLNAPPRTHAKFDILKRRLAGRLVETDGLGDLTGKCVGPYGNEPSLSMSLPLSVPALFPSMVESPVGSGIVSESVRRIMKRTPAFAVTSFIISPSYCASDSSSTTITAAGFVIWLASAVKQRRSCWVPMGELTKNGDNDGGGRSQLVGIVIIDEPGMRWLQFPVFLPTVFAALNLLGLYHDSILTRAAAALVTSSPAAAAQLPPPSTFNRYTRFWYSSSNAYKRIAMLLTFVSYTEVLIEMGVQKKWGTKAKWRLVTAIE</sequence>
<dbReference type="InterPro" id="IPR013919">
    <property type="entry name" value="Pex16"/>
</dbReference>
<dbReference type="PANTHER" id="PTHR13299">
    <property type="entry name" value="PEROXISOMAL MEMBRANE PROTEIN PEX16"/>
    <property type="match status" value="1"/>
</dbReference>